<evidence type="ECO:0000256" key="2">
    <source>
        <dbReference type="ARBA" id="ARBA00009695"/>
    </source>
</evidence>
<sequence>MTMNSSAAASNQPDPAKVAKPQRALEAYEEQSQSGEGTGLFDRTREEALAPIRKRALGLLDQRARSRHELRGRLIDAEFEPELVDDVLDSLEGSGLLDDRVFASEWVRQRAARRGKSARALDMELRDKGVAADVRAEALDQITEEDEARQARAFAEKKAREVKTPPADRAEYDKALRRVVGVLARRGYNAGMSMQLAREALDSRIADLQEG</sequence>
<dbReference type="PANTHER" id="PTHR33602:SF1">
    <property type="entry name" value="REGULATORY PROTEIN RECX FAMILY PROTEIN"/>
    <property type="match status" value="1"/>
</dbReference>
<protein>
    <recommendedName>
        <fullName evidence="3 5">Regulatory protein RecX</fullName>
    </recommendedName>
</protein>
<evidence type="ECO:0000256" key="4">
    <source>
        <dbReference type="ARBA" id="ARBA00022490"/>
    </source>
</evidence>
<evidence type="ECO:0000313" key="10">
    <source>
        <dbReference type="Proteomes" id="UP001204000"/>
    </source>
</evidence>
<name>A0ABT1G3N4_9CORY</name>
<dbReference type="Pfam" id="PF02631">
    <property type="entry name" value="RecX_HTH2"/>
    <property type="match status" value="1"/>
</dbReference>
<feature type="domain" description="RecX second three-helical" evidence="7">
    <location>
        <begin position="98"/>
        <end position="139"/>
    </location>
</feature>
<dbReference type="InterPro" id="IPR036388">
    <property type="entry name" value="WH-like_DNA-bd_sf"/>
</dbReference>
<comment type="function">
    <text evidence="5">Modulates RecA activity.</text>
</comment>
<evidence type="ECO:0000256" key="5">
    <source>
        <dbReference type="HAMAP-Rule" id="MF_01114"/>
    </source>
</evidence>
<dbReference type="Gene3D" id="1.10.10.10">
    <property type="entry name" value="Winged helix-like DNA-binding domain superfamily/Winged helix DNA-binding domain"/>
    <property type="match status" value="2"/>
</dbReference>
<reference evidence="9" key="1">
    <citation type="submission" date="2022-05" db="EMBL/GenBank/DDBJ databases">
        <title>Corynebacterium sp. TA-R-1 sp. nov., isolated from human feces.</title>
        <authorList>
            <person name="Shamsuzzaman M."/>
            <person name="Dahal R.H."/>
        </authorList>
    </citation>
    <scope>NUCLEOTIDE SEQUENCE</scope>
    <source>
        <strain evidence="9">TA-R-1</strain>
    </source>
</reference>
<dbReference type="NCBIfam" id="NF001059">
    <property type="entry name" value="PRK00117.4-3"/>
    <property type="match status" value="1"/>
</dbReference>
<evidence type="ECO:0000313" key="9">
    <source>
        <dbReference type="EMBL" id="MCP1388647.1"/>
    </source>
</evidence>
<dbReference type="Proteomes" id="UP001204000">
    <property type="component" value="Unassembled WGS sequence"/>
</dbReference>
<evidence type="ECO:0000256" key="6">
    <source>
        <dbReference type="SAM" id="MobiDB-lite"/>
    </source>
</evidence>
<feature type="domain" description="RecX first three-helical" evidence="8">
    <location>
        <begin position="54"/>
        <end position="91"/>
    </location>
</feature>
<dbReference type="EMBL" id="JAMFTQ010000020">
    <property type="protein sequence ID" value="MCP1388647.1"/>
    <property type="molecule type" value="Genomic_DNA"/>
</dbReference>
<keyword evidence="10" id="KW-1185">Reference proteome</keyword>
<dbReference type="Pfam" id="PF21982">
    <property type="entry name" value="RecX_HTH1"/>
    <property type="match status" value="1"/>
</dbReference>
<evidence type="ECO:0000256" key="3">
    <source>
        <dbReference type="ARBA" id="ARBA00018111"/>
    </source>
</evidence>
<dbReference type="InterPro" id="IPR003783">
    <property type="entry name" value="Regulatory_RecX"/>
</dbReference>
<feature type="region of interest" description="Disordered" evidence="6">
    <location>
        <begin position="1"/>
        <end position="45"/>
    </location>
</feature>
<dbReference type="PANTHER" id="PTHR33602">
    <property type="entry name" value="REGULATORY PROTEIN RECX FAMILY PROTEIN"/>
    <property type="match status" value="1"/>
</dbReference>
<organism evidence="9 10">
    <name type="scientific">Corynebacterium stercoris</name>
    <dbReference type="NCBI Taxonomy" id="2943490"/>
    <lineage>
        <taxon>Bacteria</taxon>
        <taxon>Bacillati</taxon>
        <taxon>Actinomycetota</taxon>
        <taxon>Actinomycetes</taxon>
        <taxon>Mycobacteriales</taxon>
        <taxon>Corynebacteriaceae</taxon>
        <taxon>Corynebacterium</taxon>
    </lineage>
</organism>
<evidence type="ECO:0000256" key="1">
    <source>
        <dbReference type="ARBA" id="ARBA00004496"/>
    </source>
</evidence>
<dbReference type="HAMAP" id="MF_01114">
    <property type="entry name" value="RecX"/>
    <property type="match status" value="1"/>
</dbReference>
<comment type="similarity">
    <text evidence="2 5">Belongs to the RecX family.</text>
</comment>
<keyword evidence="4 5" id="KW-0963">Cytoplasm</keyword>
<gene>
    <name evidence="5 9" type="primary">recX</name>
    <name evidence="9" type="ORF">M5J20_10725</name>
</gene>
<feature type="compositionally biased region" description="Polar residues" evidence="6">
    <location>
        <begin position="1"/>
        <end position="13"/>
    </location>
</feature>
<comment type="subcellular location">
    <subcellularLocation>
        <location evidence="1 5">Cytoplasm</location>
    </subcellularLocation>
</comment>
<evidence type="ECO:0000259" key="8">
    <source>
        <dbReference type="Pfam" id="PF21982"/>
    </source>
</evidence>
<comment type="caution">
    <text evidence="9">The sequence shown here is derived from an EMBL/GenBank/DDBJ whole genome shotgun (WGS) entry which is preliminary data.</text>
</comment>
<evidence type="ECO:0000259" key="7">
    <source>
        <dbReference type="Pfam" id="PF02631"/>
    </source>
</evidence>
<dbReference type="InterPro" id="IPR053926">
    <property type="entry name" value="RecX_HTH_1st"/>
</dbReference>
<dbReference type="RefSeq" id="WP_253579447.1">
    <property type="nucleotide sequence ID" value="NZ_JAMFTQ010000020.1"/>
</dbReference>
<dbReference type="InterPro" id="IPR053924">
    <property type="entry name" value="RecX_HTH_2nd"/>
</dbReference>
<accession>A0ABT1G3N4</accession>
<proteinExistence type="inferred from homology"/>